<dbReference type="Pfam" id="PF01425">
    <property type="entry name" value="Amidase"/>
    <property type="match status" value="1"/>
</dbReference>
<proteinExistence type="predicted"/>
<gene>
    <name evidence="2" type="ORF">QSG27_13735</name>
</gene>
<dbReference type="RefSeq" id="WP_306707044.1">
    <property type="nucleotide sequence ID" value="NZ_JAUJFI010000058.1"/>
</dbReference>
<accession>A0ABU0WI30</accession>
<comment type="caution">
    <text evidence="2">The sequence shown here is derived from an EMBL/GenBank/DDBJ whole genome shotgun (WGS) entry which is preliminary data.</text>
</comment>
<dbReference type="SUPFAM" id="SSF75304">
    <property type="entry name" value="Amidase signature (AS) enzymes"/>
    <property type="match status" value="1"/>
</dbReference>
<evidence type="ECO:0000313" key="3">
    <source>
        <dbReference type="Proteomes" id="UP001227317"/>
    </source>
</evidence>
<protein>
    <submittedName>
        <fullName evidence="2">Amidase family protein</fullName>
    </submittedName>
</protein>
<organism evidence="2 3">
    <name type="scientific">Azospirillum isscasi</name>
    <dbReference type="NCBI Taxonomy" id="3053926"/>
    <lineage>
        <taxon>Bacteria</taxon>
        <taxon>Pseudomonadati</taxon>
        <taxon>Pseudomonadota</taxon>
        <taxon>Alphaproteobacteria</taxon>
        <taxon>Rhodospirillales</taxon>
        <taxon>Azospirillaceae</taxon>
        <taxon>Azospirillum</taxon>
    </lineage>
</organism>
<feature type="non-terminal residue" evidence="2">
    <location>
        <position position="103"/>
    </location>
</feature>
<evidence type="ECO:0000313" key="2">
    <source>
        <dbReference type="EMBL" id="MDQ2103757.1"/>
    </source>
</evidence>
<evidence type="ECO:0000259" key="1">
    <source>
        <dbReference type="Pfam" id="PF01425"/>
    </source>
</evidence>
<keyword evidence="3" id="KW-1185">Reference proteome</keyword>
<dbReference type="InterPro" id="IPR023631">
    <property type="entry name" value="Amidase_dom"/>
</dbReference>
<dbReference type="Proteomes" id="UP001227317">
    <property type="component" value="Unassembled WGS sequence"/>
</dbReference>
<dbReference type="Gene3D" id="3.90.1300.10">
    <property type="entry name" value="Amidase signature (AS) domain"/>
    <property type="match status" value="1"/>
</dbReference>
<dbReference type="InterPro" id="IPR036928">
    <property type="entry name" value="AS_sf"/>
</dbReference>
<dbReference type="EMBL" id="JAUJFI010000058">
    <property type="protein sequence ID" value="MDQ2103757.1"/>
    <property type="molecule type" value="Genomic_DNA"/>
</dbReference>
<sequence>MTIPTIAALSRQLDKGATTSRALVDSALAAIEAGGEEARKTYTALHAEPARAAADAQDLLRRAGPRPSPLAGLPISVKDLFDEAGHTTRAGSRALEGGAPAAP</sequence>
<reference evidence="2 3" key="1">
    <citation type="submission" date="2023-06" db="EMBL/GenBank/DDBJ databases">
        <title>Azospirillum isscasensis sp.nov, a bacterium isolated from rhizosphere soil of rice.</title>
        <authorList>
            <person name="Wang H."/>
        </authorList>
    </citation>
    <scope>NUCLEOTIDE SEQUENCE [LARGE SCALE GENOMIC DNA]</scope>
    <source>
        <strain evidence="2 3">C340-1</strain>
    </source>
</reference>
<name>A0ABU0WI30_9PROT</name>
<feature type="domain" description="Amidase" evidence="1">
    <location>
        <begin position="27"/>
        <end position="98"/>
    </location>
</feature>